<dbReference type="InterPro" id="IPR002067">
    <property type="entry name" value="MCP"/>
</dbReference>
<dbReference type="InterPro" id="IPR050391">
    <property type="entry name" value="Mito_Metabolite_Transporter"/>
</dbReference>
<dbReference type="AlphaFoldDB" id="A0A2P6U395"/>
<evidence type="ECO:0000256" key="13">
    <source>
        <dbReference type="SAM" id="MobiDB-lite"/>
    </source>
</evidence>
<evidence type="ECO:0000256" key="9">
    <source>
        <dbReference type="ARBA" id="ARBA00023016"/>
    </source>
</evidence>
<dbReference type="PANTHER" id="PTHR45618">
    <property type="entry name" value="MITOCHONDRIAL DICARBOXYLATE CARRIER-RELATED"/>
    <property type="match status" value="1"/>
</dbReference>
<keyword evidence="10" id="KW-0496">Mitochondrion</keyword>
<dbReference type="Proteomes" id="UP000239899">
    <property type="component" value="Unassembled WGS sequence"/>
</dbReference>
<dbReference type="PROSITE" id="PS50920">
    <property type="entry name" value="SOLCAR"/>
    <property type="match status" value="3"/>
</dbReference>
<evidence type="ECO:0000256" key="8">
    <source>
        <dbReference type="ARBA" id="ARBA00022989"/>
    </source>
</evidence>
<evidence type="ECO:0000256" key="2">
    <source>
        <dbReference type="ARBA" id="ARBA00004273"/>
    </source>
</evidence>
<feature type="repeat" description="Solcar" evidence="12">
    <location>
        <begin position="487"/>
        <end position="578"/>
    </location>
</feature>
<organism evidence="14 15">
    <name type="scientific">Chlorella sorokiniana</name>
    <name type="common">Freshwater green alga</name>
    <dbReference type="NCBI Taxonomy" id="3076"/>
    <lineage>
        <taxon>Eukaryota</taxon>
        <taxon>Viridiplantae</taxon>
        <taxon>Chlorophyta</taxon>
        <taxon>core chlorophytes</taxon>
        <taxon>Trebouxiophyceae</taxon>
        <taxon>Chlorellales</taxon>
        <taxon>Chlorellaceae</taxon>
        <taxon>Chlorella clade</taxon>
        <taxon>Chlorella</taxon>
    </lineage>
</organism>
<dbReference type="PRINTS" id="PR00784">
    <property type="entry name" value="MTUNCOUPLING"/>
</dbReference>
<dbReference type="EMBL" id="LHPG02000002">
    <property type="protein sequence ID" value="PRW60786.1"/>
    <property type="molecule type" value="Genomic_DNA"/>
</dbReference>
<dbReference type="GO" id="GO:0022857">
    <property type="term" value="F:transmembrane transporter activity"/>
    <property type="evidence" value="ECO:0007669"/>
    <property type="project" value="UniProtKB-ARBA"/>
</dbReference>
<feature type="repeat" description="Solcar" evidence="12">
    <location>
        <begin position="389"/>
        <end position="477"/>
    </location>
</feature>
<keyword evidence="8" id="KW-1133">Transmembrane helix</keyword>
<keyword evidence="7" id="KW-0999">Mitochondrion inner membrane</keyword>
<feature type="repeat" description="Solcar" evidence="12">
    <location>
        <begin position="587"/>
        <end position="672"/>
    </location>
</feature>
<evidence type="ECO:0000256" key="7">
    <source>
        <dbReference type="ARBA" id="ARBA00022792"/>
    </source>
</evidence>
<evidence type="ECO:0000313" key="14">
    <source>
        <dbReference type="EMBL" id="PRW60786.1"/>
    </source>
</evidence>
<dbReference type="InterPro" id="IPR018108">
    <property type="entry name" value="MCP_transmembrane"/>
</dbReference>
<comment type="subcellular location">
    <subcellularLocation>
        <location evidence="1">Membrane</location>
        <topology evidence="1">Multi-pass membrane protein</topology>
    </subcellularLocation>
    <subcellularLocation>
        <location evidence="2">Mitochondrion inner membrane</location>
    </subcellularLocation>
</comment>
<keyword evidence="6" id="KW-0677">Repeat</keyword>
<name>A0A2P6U395_CHLSO</name>
<dbReference type="InterPro" id="IPR023395">
    <property type="entry name" value="MCP_dom_sf"/>
</dbReference>
<evidence type="ECO:0000256" key="6">
    <source>
        <dbReference type="ARBA" id="ARBA00022737"/>
    </source>
</evidence>
<dbReference type="GO" id="GO:0005743">
    <property type="term" value="C:mitochondrial inner membrane"/>
    <property type="evidence" value="ECO:0007669"/>
    <property type="project" value="UniProtKB-SubCell"/>
</dbReference>
<reference evidence="14 15" key="1">
    <citation type="journal article" date="2018" name="Plant J.">
        <title>Genome sequences of Chlorella sorokiniana UTEX 1602 and Micractinium conductrix SAG 241.80: implications to maltose excretion by a green alga.</title>
        <authorList>
            <person name="Arriola M.B."/>
            <person name="Velmurugan N."/>
            <person name="Zhang Y."/>
            <person name="Plunkett M.H."/>
            <person name="Hondzo H."/>
            <person name="Barney B.M."/>
        </authorList>
    </citation>
    <scope>NUCLEOTIDE SEQUENCE [LARGE SCALE GENOMIC DNA]</scope>
    <source>
        <strain evidence="15">UTEX 1602</strain>
    </source>
</reference>
<gene>
    <name evidence="14" type="ORF">C2E21_1270</name>
</gene>
<evidence type="ECO:0000313" key="15">
    <source>
        <dbReference type="Proteomes" id="UP000239899"/>
    </source>
</evidence>
<evidence type="ECO:0000256" key="4">
    <source>
        <dbReference type="ARBA" id="ARBA00022448"/>
    </source>
</evidence>
<keyword evidence="5 12" id="KW-0812">Transmembrane</keyword>
<accession>A0A2P6U395</accession>
<evidence type="ECO:0000256" key="12">
    <source>
        <dbReference type="PROSITE-ProRule" id="PRU00282"/>
    </source>
</evidence>
<keyword evidence="15" id="KW-1185">Reference proteome</keyword>
<dbReference type="Pfam" id="PF00153">
    <property type="entry name" value="Mito_carr"/>
    <property type="match status" value="3"/>
</dbReference>
<dbReference type="FunFam" id="1.50.40.10:FF:000019">
    <property type="entry name" value="Mitochondrial uncoupling protein 1"/>
    <property type="match status" value="1"/>
</dbReference>
<comment type="caution">
    <text evidence="14">The sequence shown here is derived from an EMBL/GenBank/DDBJ whole genome shotgun (WGS) entry which is preliminary data.</text>
</comment>
<evidence type="ECO:0000256" key="3">
    <source>
        <dbReference type="ARBA" id="ARBA00006375"/>
    </source>
</evidence>
<evidence type="ECO:0000256" key="11">
    <source>
        <dbReference type="ARBA" id="ARBA00023136"/>
    </source>
</evidence>
<evidence type="ECO:0000256" key="1">
    <source>
        <dbReference type="ARBA" id="ARBA00004141"/>
    </source>
</evidence>
<proteinExistence type="inferred from homology"/>
<keyword evidence="9" id="KW-0346">Stress response</keyword>
<evidence type="ECO:0000256" key="10">
    <source>
        <dbReference type="ARBA" id="ARBA00023128"/>
    </source>
</evidence>
<comment type="similarity">
    <text evidence="3">Belongs to the mitochondrial carrier (TC 2.A.29) family.</text>
</comment>
<evidence type="ECO:0000256" key="5">
    <source>
        <dbReference type="ARBA" id="ARBA00022692"/>
    </source>
</evidence>
<keyword evidence="4" id="KW-0813">Transport</keyword>
<feature type="region of interest" description="Disordered" evidence="13">
    <location>
        <begin position="1"/>
        <end position="29"/>
    </location>
</feature>
<dbReference type="SUPFAM" id="SSF103506">
    <property type="entry name" value="Mitochondrial carrier"/>
    <property type="match status" value="1"/>
</dbReference>
<dbReference type="Gene3D" id="1.50.40.10">
    <property type="entry name" value="Mitochondrial carrier domain"/>
    <property type="match status" value="1"/>
</dbReference>
<dbReference type="OrthoDB" id="448427at2759"/>
<protein>
    <submittedName>
        <fullName evidence="14">Mitochondrial uncoupling 1-like</fullName>
    </submittedName>
</protein>
<sequence>MQALASPHSRGCASFNAHRQGGAQPAHSLVHAPPHHLASLSPRRQAVARAAADACDLDVTARYCGLTPRELEAAFRTEHPGLLEALAGAAATMTPTNAAPLLAMLEAELPPTLTDIGPSGDCVLVAIAPGLAPLLEHAVSCSEASVASGRLRCAVGTAAATLRLLSRLRFDSRASSEPYAAIGTRCKQALKAAYDAGAAITQEDIVELHCACARASPWLWLTPYFGHRCAAVVDAFITEGWKTGELSVRFTEAYAQLMGSGRYTQVTGKWLRLVRASLQHPLTASQVQRLLDADRLLPVDLNIQMELHARSQPADCWFTQLRQRLRQEQRAEAAAAPAAVAAAQGAAANAAVPLASSWVRQAAGKQRAQQLPAQPKRVAMVGQSSGPALPFHKLFTASAIAACTAEITTLPLDTAKVKLQLQPKSATPKYRGLLGTCLTVAREEGASKLWAGLAPGLQRQVVYGGLRIGLYEPIRNAMVPKGHEGEPGLGIKIAAGLTTGAIGISVASPTDLVKVRMQAAGRLPDGHPRKYTSSLAAYRTIISSEGVGALWTGLGPNIARNAIINAAELASYDQIKESLLKSGAFEDNIYCHVTSGLGAGLFAVICGSPVDVVKSRMMGAAPGVYSGVLDCFVKTFKADGPLAFYNGFSSNFARLGSWNTIMFLVLEQVKRAIA</sequence>
<keyword evidence="11 12" id="KW-0472">Membrane</keyword>